<evidence type="ECO:0000256" key="2">
    <source>
        <dbReference type="ARBA" id="ARBA00023002"/>
    </source>
</evidence>
<sequence>MTGANSGFGLAFTHAAIDAGDVVVAAVRRPETMEALAAQFPDRLDVVGFDVTATARAQSVVDDVVARHGHVDVLVNNAGRTHVGAAEETTDDELRSLFELHFFGVVALTRAVLPRMREQRHGAIVQLSSMGGQMSFAGFSAYSATKFALEGWSEGLADEVRPFGVDVLIVEPGAFRTGLFDPARRTFSAELGTYAGTVGGTRAMVTGGGGAQPGDPAKLARLVVEVLGSGRVPLRLPVGADAVDAVLSHLDAVRADIDGWEKAARDTAFDPPS</sequence>
<dbReference type="InterPro" id="IPR020904">
    <property type="entry name" value="Sc_DH/Rdtase_CS"/>
</dbReference>
<reference evidence="4" key="1">
    <citation type="submission" date="2020-12" db="EMBL/GenBank/DDBJ databases">
        <title>Genomic characterization of non-nitrogen-fixing Frankia strains.</title>
        <authorList>
            <person name="Carlos-Shanley C."/>
            <person name="Guerra T."/>
            <person name="Hahn D."/>
        </authorList>
    </citation>
    <scope>NUCLEOTIDE SEQUENCE</scope>
    <source>
        <strain evidence="4">CN6</strain>
    </source>
</reference>
<evidence type="ECO:0000313" key="4">
    <source>
        <dbReference type="EMBL" id="MBL7629790.1"/>
    </source>
</evidence>
<proteinExistence type="inferred from homology"/>
<dbReference type="PROSITE" id="PS00061">
    <property type="entry name" value="ADH_SHORT"/>
    <property type="match status" value="1"/>
</dbReference>
<accession>A0A937US13</accession>
<dbReference type="PRINTS" id="PR00080">
    <property type="entry name" value="SDRFAMILY"/>
</dbReference>
<organism evidence="4 5">
    <name type="scientific">Frankia nepalensis</name>
    <dbReference type="NCBI Taxonomy" id="1836974"/>
    <lineage>
        <taxon>Bacteria</taxon>
        <taxon>Bacillati</taxon>
        <taxon>Actinomycetota</taxon>
        <taxon>Actinomycetes</taxon>
        <taxon>Frankiales</taxon>
        <taxon>Frankiaceae</taxon>
        <taxon>Frankia</taxon>
    </lineage>
</organism>
<dbReference type="Gene3D" id="3.40.50.720">
    <property type="entry name" value="NAD(P)-binding Rossmann-like Domain"/>
    <property type="match status" value="1"/>
</dbReference>
<dbReference type="PRINTS" id="PR00081">
    <property type="entry name" value="GDHRDH"/>
</dbReference>
<protein>
    <submittedName>
        <fullName evidence="4">SDR family NAD(P)-dependent oxidoreductase</fullName>
    </submittedName>
</protein>
<dbReference type="AlphaFoldDB" id="A0A937US13"/>
<comment type="caution">
    <text evidence="4">The sequence shown here is derived from an EMBL/GenBank/DDBJ whole genome shotgun (WGS) entry which is preliminary data.</text>
</comment>
<dbReference type="CDD" id="cd05374">
    <property type="entry name" value="17beta-HSD-like_SDR_c"/>
    <property type="match status" value="1"/>
</dbReference>
<keyword evidence="2" id="KW-0560">Oxidoreductase</keyword>
<evidence type="ECO:0000313" key="5">
    <source>
        <dbReference type="Proteomes" id="UP000604475"/>
    </source>
</evidence>
<dbReference type="InterPro" id="IPR002347">
    <property type="entry name" value="SDR_fam"/>
</dbReference>
<evidence type="ECO:0000256" key="3">
    <source>
        <dbReference type="RuleBase" id="RU000363"/>
    </source>
</evidence>
<dbReference type="PANTHER" id="PTHR43976:SF16">
    <property type="entry name" value="SHORT-CHAIN DEHYDROGENASE_REDUCTASE FAMILY PROTEIN"/>
    <property type="match status" value="1"/>
</dbReference>
<gene>
    <name evidence="4" type="ORF">I7412_21985</name>
</gene>
<evidence type="ECO:0000256" key="1">
    <source>
        <dbReference type="ARBA" id="ARBA00006484"/>
    </source>
</evidence>
<comment type="similarity">
    <text evidence="1 3">Belongs to the short-chain dehydrogenases/reductases (SDR) family.</text>
</comment>
<dbReference type="InterPro" id="IPR036291">
    <property type="entry name" value="NAD(P)-bd_dom_sf"/>
</dbReference>
<dbReference type="SUPFAM" id="SSF51735">
    <property type="entry name" value="NAD(P)-binding Rossmann-fold domains"/>
    <property type="match status" value="1"/>
</dbReference>
<dbReference type="InterPro" id="IPR051911">
    <property type="entry name" value="SDR_oxidoreductase"/>
</dbReference>
<dbReference type="Pfam" id="PF00106">
    <property type="entry name" value="adh_short"/>
    <property type="match status" value="1"/>
</dbReference>
<dbReference type="PANTHER" id="PTHR43976">
    <property type="entry name" value="SHORT CHAIN DEHYDROGENASE"/>
    <property type="match status" value="1"/>
</dbReference>
<dbReference type="GO" id="GO:0016491">
    <property type="term" value="F:oxidoreductase activity"/>
    <property type="evidence" value="ECO:0007669"/>
    <property type="project" value="UniProtKB-KW"/>
</dbReference>
<keyword evidence="5" id="KW-1185">Reference proteome</keyword>
<dbReference type="Proteomes" id="UP000604475">
    <property type="component" value="Unassembled WGS sequence"/>
</dbReference>
<name>A0A937US13_9ACTN</name>
<dbReference type="EMBL" id="JAEACQ010000237">
    <property type="protein sequence ID" value="MBL7629790.1"/>
    <property type="molecule type" value="Genomic_DNA"/>
</dbReference>